<proteinExistence type="predicted"/>
<dbReference type="EMBL" id="LR797531">
    <property type="protein sequence ID" value="CAB4223448.1"/>
    <property type="molecule type" value="Genomic_DNA"/>
</dbReference>
<gene>
    <name evidence="2" type="ORF">UFOVP1670_56</name>
</gene>
<name>A0A6J5T7C7_9CAUD</name>
<sequence length="81" mass="8626">MTPTFCKLCSTNHWARQGCQFAAVIKGSKYTIAVDGINVPKGSILLVSKSTMAPADKPAAPASKATKPPGRKKAKRKGKRK</sequence>
<protein>
    <submittedName>
        <fullName evidence="2">Uncharacterized protein</fullName>
    </submittedName>
</protein>
<accession>A0A6J5T7C7</accession>
<evidence type="ECO:0000313" key="2">
    <source>
        <dbReference type="EMBL" id="CAB4223448.1"/>
    </source>
</evidence>
<organism evidence="2">
    <name type="scientific">uncultured Caudovirales phage</name>
    <dbReference type="NCBI Taxonomy" id="2100421"/>
    <lineage>
        <taxon>Viruses</taxon>
        <taxon>Duplodnaviria</taxon>
        <taxon>Heunggongvirae</taxon>
        <taxon>Uroviricota</taxon>
        <taxon>Caudoviricetes</taxon>
        <taxon>Peduoviridae</taxon>
        <taxon>Maltschvirus</taxon>
        <taxon>Maltschvirus maltsch</taxon>
    </lineage>
</organism>
<feature type="compositionally biased region" description="Low complexity" evidence="1">
    <location>
        <begin position="53"/>
        <end position="68"/>
    </location>
</feature>
<feature type="compositionally biased region" description="Basic residues" evidence="1">
    <location>
        <begin position="69"/>
        <end position="81"/>
    </location>
</feature>
<evidence type="ECO:0000256" key="1">
    <source>
        <dbReference type="SAM" id="MobiDB-lite"/>
    </source>
</evidence>
<feature type="region of interest" description="Disordered" evidence="1">
    <location>
        <begin position="52"/>
        <end position="81"/>
    </location>
</feature>
<reference evidence="2" key="1">
    <citation type="submission" date="2020-05" db="EMBL/GenBank/DDBJ databases">
        <authorList>
            <person name="Chiriac C."/>
            <person name="Salcher M."/>
            <person name="Ghai R."/>
            <person name="Kavagutti S V."/>
        </authorList>
    </citation>
    <scope>NUCLEOTIDE SEQUENCE</scope>
</reference>